<dbReference type="Proteomes" id="UP000315471">
    <property type="component" value="Unassembled WGS sequence"/>
</dbReference>
<feature type="region of interest" description="Disordered" evidence="1">
    <location>
        <begin position="238"/>
        <end position="257"/>
    </location>
</feature>
<organism evidence="2 3">
    <name type="scientific">Novipirellula aureliae</name>
    <dbReference type="NCBI Taxonomy" id="2527966"/>
    <lineage>
        <taxon>Bacteria</taxon>
        <taxon>Pseudomonadati</taxon>
        <taxon>Planctomycetota</taxon>
        <taxon>Planctomycetia</taxon>
        <taxon>Pirellulales</taxon>
        <taxon>Pirellulaceae</taxon>
        <taxon>Novipirellula</taxon>
    </lineage>
</organism>
<feature type="compositionally biased region" description="Polar residues" evidence="1">
    <location>
        <begin position="238"/>
        <end position="250"/>
    </location>
</feature>
<protein>
    <recommendedName>
        <fullName evidence="4">LPS-assembly protein LptD</fullName>
    </recommendedName>
</protein>
<evidence type="ECO:0008006" key="4">
    <source>
        <dbReference type="Google" id="ProtNLM"/>
    </source>
</evidence>
<evidence type="ECO:0000313" key="2">
    <source>
        <dbReference type="EMBL" id="TWU41372.1"/>
    </source>
</evidence>
<keyword evidence="3" id="KW-1185">Reference proteome</keyword>
<sequence length="1126" mass="124052">MVGNEATAAKRMTRKTPNWPRLAATVAPRFRRVFTTFLLLFVLGSVADGQQQPSVVSPDVVSPDPVRVSGDVIYRWQIGSADASLLEGDCILEHRGERLNAASILLLVSGDIGRVSTEVIVDGVRLADGSVSQPRRLNFVTLADPEIQAPLYRGKPDHPPLLLKYLKPKRLGATSVFTPTSGYGAVRPVQFSAPPLEAPPFEAPPFEAPPFEARPFEGTPFDEMDLDASTYQPIQTPKQQVLDPPTQNRPLTPEIIPPSEKRMLDEGMIGDLPSPVVSSASPPDSLGEFSAPPITLSDGATTGGFQFFVGGGSRSVEVLKRDSLMPPQIETSNRPETGETVVVARGGVTMLVRDVSAQMPGGDVMQLGTISLSADRIVAWLPLVTNMFNGTTSFDQADGEIYLEGNIVFRQGERVIYAESMYYNVARETGVVLDAETIATVPNYQGIVRLKADMMQQIGRGNFVAFDAAMTTSRMGVPRYWLQSERLQLTDRNGTVTDPITGVTSIRKDPFVSSRDNFVYFGGVPILYWPTFSTSLRDPTLYVSDVAFGNDSIFGTQLLLDFNLLQILGIDDPPSGVKWELSTDYLSKRGPAIGTLLSYQVPGMFGAPGNTSGLLDAWVIDDKGTDTLGPNRKNLQPEVTTRGQVLFRHRQQTAGGYEFIAEFGWLSDRNFLDQYFENEWDQDKNRDTDLRLRRYVDNNLFELSAKAQVNDFYEETEQLPAFDHYLIGGSPFANLLTWSAHNHLSYTKLNVADPPEDPAEAAAQTTLPGEYNRAGIIARTRQEVALPIQTGPVKIVPYLSGEAAHYGEAVDGDPLTRLLGQGGVRASLPMSRVDPTIESSLLNLRGLAHKLDWTVDYFYADSNANFEELPLYDPLDDHAQQQFRRRFIVSDYGGTLPERFDPRTYALRQGTQKYVTSGSDVIADDLQQVRLGLNQRFQTKRGLPGRERIVDVFQFDTDVLLFPEADRDNFGETVGPATYDMAYHIGDRVSLLSDGYFDLFDSGLRSMSLGVRSSRPGVGDIYLGLLSLEGPVSSTVFRSTVDMRLNEKWIWSSGTMYDFGDAGNIGQSFALTRIGESLLIRMGINVDSGRDNVGFGFTIEPRFWPSPRLGQIGGQLIPPPGVEGLE</sequence>
<dbReference type="PANTHER" id="PTHR30189">
    <property type="entry name" value="LPS-ASSEMBLY PROTEIN"/>
    <property type="match status" value="1"/>
</dbReference>
<evidence type="ECO:0000313" key="3">
    <source>
        <dbReference type="Proteomes" id="UP000315471"/>
    </source>
</evidence>
<dbReference type="AlphaFoldDB" id="A0A5C6DXK6"/>
<reference evidence="2 3" key="1">
    <citation type="submission" date="2019-02" db="EMBL/GenBank/DDBJ databases">
        <title>Deep-cultivation of Planctomycetes and their phenomic and genomic characterization uncovers novel biology.</title>
        <authorList>
            <person name="Wiegand S."/>
            <person name="Jogler M."/>
            <person name="Boedeker C."/>
            <person name="Pinto D."/>
            <person name="Vollmers J."/>
            <person name="Rivas-Marin E."/>
            <person name="Kohn T."/>
            <person name="Peeters S.H."/>
            <person name="Heuer A."/>
            <person name="Rast P."/>
            <person name="Oberbeckmann S."/>
            <person name="Bunk B."/>
            <person name="Jeske O."/>
            <person name="Meyerdierks A."/>
            <person name="Storesund J.E."/>
            <person name="Kallscheuer N."/>
            <person name="Luecker S."/>
            <person name="Lage O.M."/>
            <person name="Pohl T."/>
            <person name="Merkel B.J."/>
            <person name="Hornburger P."/>
            <person name="Mueller R.-W."/>
            <person name="Bruemmer F."/>
            <person name="Labrenz M."/>
            <person name="Spormann A.M."/>
            <person name="Op Den Camp H."/>
            <person name="Overmann J."/>
            <person name="Amann R."/>
            <person name="Jetten M.S.M."/>
            <person name="Mascher T."/>
            <person name="Medema M.H."/>
            <person name="Devos D.P."/>
            <person name="Kaster A.-K."/>
            <person name="Ovreas L."/>
            <person name="Rohde M."/>
            <person name="Galperin M.Y."/>
            <person name="Jogler C."/>
        </authorList>
    </citation>
    <scope>NUCLEOTIDE SEQUENCE [LARGE SCALE GENOMIC DNA]</scope>
    <source>
        <strain evidence="2 3">Q31b</strain>
    </source>
</reference>
<dbReference type="GO" id="GO:0009279">
    <property type="term" value="C:cell outer membrane"/>
    <property type="evidence" value="ECO:0007669"/>
    <property type="project" value="TreeGrafter"/>
</dbReference>
<accession>A0A5C6DXK6</accession>
<proteinExistence type="predicted"/>
<dbReference type="InterPro" id="IPR050218">
    <property type="entry name" value="LptD"/>
</dbReference>
<dbReference type="EMBL" id="SJPY01000004">
    <property type="protein sequence ID" value="TWU41372.1"/>
    <property type="molecule type" value="Genomic_DNA"/>
</dbReference>
<evidence type="ECO:0000256" key="1">
    <source>
        <dbReference type="SAM" id="MobiDB-lite"/>
    </source>
</evidence>
<dbReference type="PANTHER" id="PTHR30189:SF1">
    <property type="entry name" value="LPS-ASSEMBLY PROTEIN LPTD"/>
    <property type="match status" value="1"/>
</dbReference>
<comment type="caution">
    <text evidence="2">The sequence shown here is derived from an EMBL/GenBank/DDBJ whole genome shotgun (WGS) entry which is preliminary data.</text>
</comment>
<name>A0A5C6DXK6_9BACT</name>
<gene>
    <name evidence="2" type="ORF">Q31b_28160</name>
</gene>
<dbReference type="GO" id="GO:1990351">
    <property type="term" value="C:transporter complex"/>
    <property type="evidence" value="ECO:0007669"/>
    <property type="project" value="TreeGrafter"/>
</dbReference>